<dbReference type="EMBL" id="JAABLQ010000003">
    <property type="protein sequence ID" value="NBN80090.1"/>
    <property type="molecule type" value="Genomic_DNA"/>
</dbReference>
<dbReference type="GO" id="GO:0003677">
    <property type="term" value="F:DNA binding"/>
    <property type="evidence" value="ECO:0007669"/>
    <property type="project" value="TreeGrafter"/>
</dbReference>
<dbReference type="PROSITE" id="PS51645">
    <property type="entry name" value="PHR_CRY_ALPHA_BETA"/>
    <property type="match status" value="1"/>
</dbReference>
<dbReference type="GO" id="GO:0071949">
    <property type="term" value="F:FAD binding"/>
    <property type="evidence" value="ECO:0007669"/>
    <property type="project" value="TreeGrafter"/>
</dbReference>
<keyword evidence="8" id="KW-1185">Reference proteome</keyword>
<dbReference type="InterPro" id="IPR036155">
    <property type="entry name" value="Crypto/Photolyase_N_sf"/>
</dbReference>
<comment type="cofactor">
    <cofactor evidence="4">
        <name>FAD</name>
        <dbReference type="ChEBI" id="CHEBI:57692"/>
    </cofactor>
    <text evidence="4">Binds 1 FAD per subunit.</text>
</comment>
<feature type="binding site" evidence="4">
    <location>
        <position position="213"/>
    </location>
    <ligand>
        <name>FAD</name>
        <dbReference type="ChEBI" id="CHEBI:57692"/>
    </ligand>
</feature>
<dbReference type="InterPro" id="IPR014729">
    <property type="entry name" value="Rossmann-like_a/b/a_fold"/>
</dbReference>
<protein>
    <submittedName>
        <fullName evidence="7">Deoxyribodipyrimidine photolyase</fullName>
    </submittedName>
</protein>
<dbReference type="Gene3D" id="1.10.579.10">
    <property type="entry name" value="DNA Cyclobutane Dipyrimidine Photolyase, subunit A, domain 3"/>
    <property type="match status" value="1"/>
</dbReference>
<evidence type="ECO:0000256" key="2">
    <source>
        <dbReference type="ARBA" id="ARBA00022630"/>
    </source>
</evidence>
<dbReference type="RefSeq" id="WP_161709500.1">
    <property type="nucleotide sequence ID" value="NZ_JAABLQ010000003.1"/>
</dbReference>
<evidence type="ECO:0000256" key="1">
    <source>
        <dbReference type="ARBA" id="ARBA00001932"/>
    </source>
</evidence>
<evidence type="ECO:0000256" key="3">
    <source>
        <dbReference type="ARBA" id="ARBA00022827"/>
    </source>
</evidence>
<keyword evidence="2 4" id="KW-0285">Flavoprotein</keyword>
<comment type="cofactor">
    <cofactor evidence="1">
        <name>(6R)-5,10-methylene-5,6,7,8-tetrahydrofolate</name>
        <dbReference type="ChEBI" id="CHEBI:15636"/>
    </cofactor>
</comment>
<dbReference type="InterPro" id="IPR005101">
    <property type="entry name" value="Cryptochr/Photolyase_FAD-bd"/>
</dbReference>
<accession>A0A7X5F5E0</accession>
<dbReference type="InterPro" id="IPR002081">
    <property type="entry name" value="Cryptochrome/DNA_photolyase_1"/>
</dbReference>
<dbReference type="Pfam" id="PF03441">
    <property type="entry name" value="FAD_binding_7"/>
    <property type="match status" value="1"/>
</dbReference>
<sequence length="548" mass="61259">MTEFPPLQVVWFKRDLRSFDHQPLVEAARRGPVLPLYIVEPDLWRQPDASGRHHAFLAECLHELRQDLARLGQPLIIRKGAAVEVLRALHARRGIATLWSHEETGNSFTYARDLAVKAFCREAGIPWEEPRQTGVIRRLKSRNGWAQRWDRDMRQPLLPEPALTPLPGIEPGPLPTAQDLGLASDPCPGRQRGGRRAGLACLDSFLTQRGRTYRAAMSSPVTGFDACSRLSPHLAFGTLSLREVTQRAEDRLRALVESGDSGAARQWQGAVGSFLSRLHWHCHFMQKLEDAPELEFRNLHRAHDGLRPREPDAARLAAWCAGETGLPFVDATMRALNATGWMNFRMRAMLMAVAAYHLWLDWRAPGEHLARAFTDYEPGIHWPQVQMQSGTTGINTIRIYNPVKQGQDQDPQGVFIRRWVPELSEVPDAFLHAPWTWGGAAALLGRRYPEPIVDPLAAARAARDRVWGLRKEREFHREADRIQDRHGSRKAGIANRGQRSEGVPAARKGRTKAAPDGQLSLFATGAEPASAGSDPEPHLDPAQAGQIT</sequence>
<name>A0A7X5F5E0_9HYPH</name>
<dbReference type="Gene3D" id="3.40.50.620">
    <property type="entry name" value="HUPs"/>
    <property type="match status" value="1"/>
</dbReference>
<dbReference type="SUPFAM" id="SSF52425">
    <property type="entry name" value="Cryptochrome/photolyase, N-terminal domain"/>
    <property type="match status" value="1"/>
</dbReference>
<dbReference type="InterPro" id="IPR006050">
    <property type="entry name" value="DNA_photolyase_N"/>
</dbReference>
<reference evidence="8" key="1">
    <citation type="submission" date="2020-01" db="EMBL/GenBank/DDBJ databases">
        <authorList>
            <person name="Fang Y."/>
            <person name="Sun R."/>
            <person name="Nie L."/>
            <person name="He J."/>
            <person name="Hao L."/>
            <person name="Wang L."/>
            <person name="Su S."/>
            <person name="Lv E."/>
            <person name="Zhang Z."/>
            <person name="Xie R."/>
            <person name="Liu H."/>
        </authorList>
    </citation>
    <scope>NUCLEOTIDE SEQUENCE [LARGE SCALE GENOMIC DNA]</scope>
    <source>
        <strain evidence="8">XCT-53</strain>
    </source>
</reference>
<dbReference type="Gene3D" id="1.25.40.80">
    <property type="match status" value="1"/>
</dbReference>
<evidence type="ECO:0000259" key="6">
    <source>
        <dbReference type="PROSITE" id="PS51645"/>
    </source>
</evidence>
<dbReference type="GO" id="GO:0009416">
    <property type="term" value="P:response to light stimulus"/>
    <property type="evidence" value="ECO:0007669"/>
    <property type="project" value="TreeGrafter"/>
</dbReference>
<dbReference type="SUPFAM" id="SSF48173">
    <property type="entry name" value="Cryptochrome/photolyase FAD-binding domain"/>
    <property type="match status" value="1"/>
</dbReference>
<dbReference type="GO" id="GO:0003904">
    <property type="term" value="F:deoxyribodipyrimidine photo-lyase activity"/>
    <property type="evidence" value="ECO:0007669"/>
    <property type="project" value="TreeGrafter"/>
</dbReference>
<dbReference type="PANTHER" id="PTHR11455">
    <property type="entry name" value="CRYPTOCHROME"/>
    <property type="match status" value="1"/>
</dbReference>
<dbReference type="Proteomes" id="UP000586722">
    <property type="component" value="Unassembled WGS sequence"/>
</dbReference>
<organism evidence="7 8">
    <name type="scientific">Pannonibacter tanglangensis</name>
    <dbReference type="NCBI Taxonomy" id="2750084"/>
    <lineage>
        <taxon>Bacteria</taxon>
        <taxon>Pseudomonadati</taxon>
        <taxon>Pseudomonadota</taxon>
        <taxon>Alphaproteobacteria</taxon>
        <taxon>Hyphomicrobiales</taxon>
        <taxon>Stappiaceae</taxon>
        <taxon>Pannonibacter</taxon>
    </lineage>
</organism>
<comment type="caution">
    <text evidence="7">The sequence shown here is derived from an EMBL/GenBank/DDBJ whole genome shotgun (WGS) entry which is preliminary data.</text>
</comment>
<gene>
    <name evidence="7" type="ORF">GWI72_17570</name>
</gene>
<keyword evidence="3 4" id="KW-0274">FAD</keyword>
<evidence type="ECO:0000313" key="7">
    <source>
        <dbReference type="EMBL" id="NBN80090.1"/>
    </source>
</evidence>
<feature type="domain" description="Photolyase/cryptochrome alpha/beta" evidence="6">
    <location>
        <begin position="6"/>
        <end position="135"/>
    </location>
</feature>
<dbReference type="PANTHER" id="PTHR11455:SF9">
    <property type="entry name" value="CRYPTOCHROME CIRCADIAN CLOCK 5 ISOFORM X1"/>
    <property type="match status" value="1"/>
</dbReference>
<evidence type="ECO:0000256" key="4">
    <source>
        <dbReference type="PIRSR" id="PIRSR602081-1"/>
    </source>
</evidence>
<evidence type="ECO:0000256" key="5">
    <source>
        <dbReference type="SAM" id="MobiDB-lite"/>
    </source>
</evidence>
<feature type="region of interest" description="Disordered" evidence="5">
    <location>
        <begin position="478"/>
        <end position="548"/>
    </location>
</feature>
<dbReference type="Pfam" id="PF00875">
    <property type="entry name" value="DNA_photolyase"/>
    <property type="match status" value="1"/>
</dbReference>
<dbReference type="AlphaFoldDB" id="A0A7X5F5E0"/>
<proteinExistence type="predicted"/>
<dbReference type="InterPro" id="IPR036134">
    <property type="entry name" value="Crypto/Photolyase_FAD-like_sf"/>
</dbReference>
<evidence type="ECO:0000313" key="8">
    <source>
        <dbReference type="Proteomes" id="UP000586722"/>
    </source>
</evidence>
<feature type="binding site" evidence="4">
    <location>
        <position position="274"/>
    </location>
    <ligand>
        <name>FAD</name>
        <dbReference type="ChEBI" id="CHEBI:57692"/>
    </ligand>
</feature>